<protein>
    <recommendedName>
        <fullName evidence="1">Reverse transcriptase Ty1/copia-type domain-containing protein</fullName>
    </recommendedName>
</protein>
<gene>
    <name evidence="2" type="ORF">H1R20_g402</name>
</gene>
<proteinExistence type="predicted"/>
<evidence type="ECO:0000313" key="2">
    <source>
        <dbReference type="EMBL" id="KAJ2936701.1"/>
    </source>
</evidence>
<name>A0A9W8JJ57_9AGAR</name>
<sequence length="59" mass="6427">MELRSVDISAAFTNGDLGEVIYMRQPEGLHEGGPNVVCRLKKSLYGLTQASSQAMEQEA</sequence>
<dbReference type="OrthoDB" id="3054497at2759"/>
<reference evidence="2" key="1">
    <citation type="submission" date="2022-06" db="EMBL/GenBank/DDBJ databases">
        <title>Genome Sequence of Candolleomyces eurysporus.</title>
        <authorList>
            <person name="Buettner E."/>
        </authorList>
    </citation>
    <scope>NUCLEOTIDE SEQUENCE</scope>
    <source>
        <strain evidence="2">VTCC 930004</strain>
    </source>
</reference>
<comment type="caution">
    <text evidence="2">The sequence shown here is derived from an EMBL/GenBank/DDBJ whole genome shotgun (WGS) entry which is preliminary data.</text>
</comment>
<accession>A0A9W8JJ57</accession>
<dbReference type="AlphaFoldDB" id="A0A9W8JJ57"/>
<feature type="domain" description="Reverse transcriptase Ty1/copia-type" evidence="1">
    <location>
        <begin position="4"/>
        <end position="52"/>
    </location>
</feature>
<evidence type="ECO:0000313" key="3">
    <source>
        <dbReference type="Proteomes" id="UP001140091"/>
    </source>
</evidence>
<feature type="non-terminal residue" evidence="2">
    <location>
        <position position="59"/>
    </location>
</feature>
<dbReference type="Pfam" id="PF07727">
    <property type="entry name" value="RVT_2"/>
    <property type="match status" value="1"/>
</dbReference>
<evidence type="ECO:0000259" key="1">
    <source>
        <dbReference type="Pfam" id="PF07727"/>
    </source>
</evidence>
<dbReference type="EMBL" id="JANBPK010000027">
    <property type="protein sequence ID" value="KAJ2936701.1"/>
    <property type="molecule type" value="Genomic_DNA"/>
</dbReference>
<keyword evidence="3" id="KW-1185">Reference proteome</keyword>
<dbReference type="InterPro" id="IPR013103">
    <property type="entry name" value="RVT_2"/>
</dbReference>
<organism evidence="2 3">
    <name type="scientific">Candolleomyces eurysporus</name>
    <dbReference type="NCBI Taxonomy" id="2828524"/>
    <lineage>
        <taxon>Eukaryota</taxon>
        <taxon>Fungi</taxon>
        <taxon>Dikarya</taxon>
        <taxon>Basidiomycota</taxon>
        <taxon>Agaricomycotina</taxon>
        <taxon>Agaricomycetes</taxon>
        <taxon>Agaricomycetidae</taxon>
        <taxon>Agaricales</taxon>
        <taxon>Agaricineae</taxon>
        <taxon>Psathyrellaceae</taxon>
        <taxon>Candolleomyces</taxon>
    </lineage>
</organism>
<dbReference type="Proteomes" id="UP001140091">
    <property type="component" value="Unassembled WGS sequence"/>
</dbReference>